<comment type="caution">
    <text evidence="2">The sequence shown here is derived from an EMBL/GenBank/DDBJ whole genome shotgun (WGS) entry which is preliminary data.</text>
</comment>
<feature type="compositionally biased region" description="Polar residues" evidence="1">
    <location>
        <begin position="53"/>
        <end position="64"/>
    </location>
</feature>
<evidence type="ECO:0000313" key="2">
    <source>
        <dbReference type="EMBL" id="KAF0765453.1"/>
    </source>
</evidence>
<feature type="region of interest" description="Disordered" evidence="1">
    <location>
        <begin position="49"/>
        <end position="76"/>
    </location>
</feature>
<sequence>MSVDVSVLCRTVDRWRLRARSFANAFSTRSPGVLGGSLPSIFAVGRHDEAKSFHQSRSGRSPTRQILAHNRENDVL</sequence>
<keyword evidence="3" id="KW-1185">Reference proteome</keyword>
<proteinExistence type="predicted"/>
<name>A0A6G0Z464_APHCR</name>
<organism evidence="2 3">
    <name type="scientific">Aphis craccivora</name>
    <name type="common">Cowpea aphid</name>
    <dbReference type="NCBI Taxonomy" id="307492"/>
    <lineage>
        <taxon>Eukaryota</taxon>
        <taxon>Metazoa</taxon>
        <taxon>Ecdysozoa</taxon>
        <taxon>Arthropoda</taxon>
        <taxon>Hexapoda</taxon>
        <taxon>Insecta</taxon>
        <taxon>Pterygota</taxon>
        <taxon>Neoptera</taxon>
        <taxon>Paraneoptera</taxon>
        <taxon>Hemiptera</taxon>
        <taxon>Sternorrhyncha</taxon>
        <taxon>Aphidomorpha</taxon>
        <taxon>Aphidoidea</taxon>
        <taxon>Aphididae</taxon>
        <taxon>Aphidini</taxon>
        <taxon>Aphis</taxon>
        <taxon>Aphis</taxon>
    </lineage>
</organism>
<accession>A0A6G0Z464</accession>
<dbReference type="Proteomes" id="UP000478052">
    <property type="component" value="Unassembled WGS sequence"/>
</dbReference>
<dbReference type="AlphaFoldDB" id="A0A6G0Z464"/>
<dbReference type="EMBL" id="VUJU01001396">
    <property type="protein sequence ID" value="KAF0765453.1"/>
    <property type="molecule type" value="Genomic_DNA"/>
</dbReference>
<evidence type="ECO:0000313" key="3">
    <source>
        <dbReference type="Proteomes" id="UP000478052"/>
    </source>
</evidence>
<reference evidence="2 3" key="1">
    <citation type="submission" date="2019-08" db="EMBL/GenBank/DDBJ databases">
        <title>Whole genome of Aphis craccivora.</title>
        <authorList>
            <person name="Voronova N.V."/>
            <person name="Shulinski R.S."/>
            <person name="Bandarenka Y.V."/>
            <person name="Zhorov D.G."/>
            <person name="Warner D."/>
        </authorList>
    </citation>
    <scope>NUCLEOTIDE SEQUENCE [LARGE SCALE GENOMIC DNA]</scope>
    <source>
        <strain evidence="2">180601</strain>
        <tissue evidence="2">Whole Body</tissue>
    </source>
</reference>
<gene>
    <name evidence="2" type="ORF">FWK35_00012301</name>
</gene>
<evidence type="ECO:0000256" key="1">
    <source>
        <dbReference type="SAM" id="MobiDB-lite"/>
    </source>
</evidence>
<protein>
    <submittedName>
        <fullName evidence="2">Uncharacterized protein</fullName>
    </submittedName>
</protein>